<dbReference type="Pfam" id="PF01612">
    <property type="entry name" value="DNA_pol_A_exo1"/>
    <property type="match status" value="1"/>
</dbReference>
<dbReference type="InterPro" id="IPR012337">
    <property type="entry name" value="RNaseH-like_sf"/>
</dbReference>
<dbReference type="Pfam" id="PF08066">
    <property type="entry name" value="PMC2NT"/>
    <property type="match status" value="1"/>
</dbReference>
<name>A0AAJ0F9F1_9PEZI</name>
<evidence type="ECO:0000256" key="7">
    <source>
        <dbReference type="ARBA" id="ARBA00023242"/>
    </source>
</evidence>
<evidence type="ECO:0000259" key="10">
    <source>
        <dbReference type="PROSITE" id="PS50967"/>
    </source>
</evidence>
<gene>
    <name evidence="11" type="ORF">QBC47DRAFT_387743</name>
</gene>
<dbReference type="AlphaFoldDB" id="A0AAJ0F9F1"/>
<dbReference type="PANTHER" id="PTHR12124">
    <property type="entry name" value="POLYMYOSITIS/SCLERODERMA AUTOANTIGEN-RELATED"/>
    <property type="match status" value="1"/>
</dbReference>
<dbReference type="GO" id="GO:0000467">
    <property type="term" value="P:exonucleolytic trimming to generate mature 3'-end of 5.8S rRNA from tricistronic rRNA transcript (SSU-rRNA, 5.8S rRNA, LSU-rRNA)"/>
    <property type="evidence" value="ECO:0007669"/>
    <property type="project" value="InterPro"/>
</dbReference>
<dbReference type="GO" id="GO:0003727">
    <property type="term" value="F:single-stranded RNA binding"/>
    <property type="evidence" value="ECO:0007669"/>
    <property type="project" value="TreeGrafter"/>
</dbReference>
<keyword evidence="6" id="KW-0269">Exonuclease</keyword>
<keyword evidence="3" id="KW-0540">Nuclease</keyword>
<dbReference type="Gene3D" id="3.30.420.10">
    <property type="entry name" value="Ribonuclease H-like superfamily/Ribonuclease H"/>
    <property type="match status" value="1"/>
</dbReference>
<dbReference type="PANTHER" id="PTHR12124:SF47">
    <property type="entry name" value="EXOSOME COMPONENT 10"/>
    <property type="match status" value="1"/>
</dbReference>
<dbReference type="CDD" id="cd06147">
    <property type="entry name" value="Rrp6p_like_exo"/>
    <property type="match status" value="1"/>
</dbReference>
<feature type="compositionally biased region" description="Basic and acidic residues" evidence="9">
    <location>
        <begin position="699"/>
        <end position="718"/>
    </location>
</feature>
<dbReference type="GO" id="GO:0005730">
    <property type="term" value="C:nucleolus"/>
    <property type="evidence" value="ECO:0007669"/>
    <property type="project" value="TreeGrafter"/>
</dbReference>
<dbReference type="Proteomes" id="UP001239445">
    <property type="component" value="Unassembled WGS sequence"/>
</dbReference>
<dbReference type="SMART" id="SM00474">
    <property type="entry name" value="35EXOc"/>
    <property type="match status" value="1"/>
</dbReference>
<dbReference type="SUPFAM" id="SSF53098">
    <property type="entry name" value="Ribonuclease H-like"/>
    <property type="match status" value="1"/>
</dbReference>
<evidence type="ECO:0000256" key="1">
    <source>
        <dbReference type="ARBA" id="ARBA00004123"/>
    </source>
</evidence>
<dbReference type="SUPFAM" id="SSF47819">
    <property type="entry name" value="HRDC-like"/>
    <property type="match status" value="1"/>
</dbReference>
<keyword evidence="4" id="KW-0378">Hydrolase</keyword>
<feature type="compositionally biased region" description="Low complexity" evidence="9">
    <location>
        <begin position="769"/>
        <end position="778"/>
    </location>
</feature>
<evidence type="ECO:0000256" key="2">
    <source>
        <dbReference type="ARBA" id="ARBA00022552"/>
    </source>
</evidence>
<evidence type="ECO:0000256" key="8">
    <source>
        <dbReference type="ARBA" id="ARBA00043957"/>
    </source>
</evidence>
<dbReference type="GO" id="GO:0071035">
    <property type="term" value="P:nuclear polyadenylation-dependent rRNA catabolic process"/>
    <property type="evidence" value="ECO:0007669"/>
    <property type="project" value="TreeGrafter"/>
</dbReference>
<evidence type="ECO:0000313" key="11">
    <source>
        <dbReference type="EMBL" id="KAK1753090.1"/>
    </source>
</evidence>
<evidence type="ECO:0000256" key="9">
    <source>
        <dbReference type="SAM" id="MobiDB-lite"/>
    </source>
</evidence>
<organism evidence="11 12">
    <name type="scientific">Echria macrotheca</name>
    <dbReference type="NCBI Taxonomy" id="438768"/>
    <lineage>
        <taxon>Eukaryota</taxon>
        <taxon>Fungi</taxon>
        <taxon>Dikarya</taxon>
        <taxon>Ascomycota</taxon>
        <taxon>Pezizomycotina</taxon>
        <taxon>Sordariomycetes</taxon>
        <taxon>Sordariomycetidae</taxon>
        <taxon>Sordariales</taxon>
        <taxon>Schizotheciaceae</taxon>
        <taxon>Echria</taxon>
    </lineage>
</organism>
<dbReference type="GO" id="GO:0071040">
    <property type="term" value="P:nuclear polyadenylation-dependent antisense transcript catabolic process"/>
    <property type="evidence" value="ECO:0007669"/>
    <property type="project" value="TreeGrafter"/>
</dbReference>
<feature type="region of interest" description="Disordered" evidence="9">
    <location>
        <begin position="608"/>
        <end position="809"/>
    </location>
</feature>
<dbReference type="GO" id="GO:0071037">
    <property type="term" value="P:nuclear polyadenylation-dependent snRNA catabolic process"/>
    <property type="evidence" value="ECO:0007669"/>
    <property type="project" value="TreeGrafter"/>
</dbReference>
<evidence type="ECO:0000256" key="3">
    <source>
        <dbReference type="ARBA" id="ARBA00022722"/>
    </source>
</evidence>
<accession>A0AAJ0F9F1</accession>
<dbReference type="InterPro" id="IPR010997">
    <property type="entry name" value="HRDC-like_sf"/>
</dbReference>
<dbReference type="InterPro" id="IPR036397">
    <property type="entry name" value="RNaseH_sf"/>
</dbReference>
<keyword evidence="12" id="KW-1185">Reference proteome</keyword>
<dbReference type="InterPro" id="IPR045092">
    <property type="entry name" value="Rrp6-like"/>
</dbReference>
<comment type="similarity">
    <text evidence="8">Belongs to the exosome component 10/RRP6 family.</text>
</comment>
<dbReference type="GO" id="GO:0071036">
    <property type="term" value="P:nuclear polyadenylation-dependent snoRNA catabolic process"/>
    <property type="evidence" value="ECO:0007669"/>
    <property type="project" value="TreeGrafter"/>
</dbReference>
<comment type="subcellular location">
    <subcellularLocation>
        <location evidence="1">Nucleus</location>
    </subcellularLocation>
</comment>
<dbReference type="GO" id="GO:0000176">
    <property type="term" value="C:nuclear exosome (RNase complex)"/>
    <property type="evidence" value="ECO:0007669"/>
    <property type="project" value="InterPro"/>
</dbReference>
<proteinExistence type="inferred from homology"/>
<comment type="caution">
    <text evidence="11">The sequence shown here is derived from an EMBL/GenBank/DDBJ whole genome shotgun (WGS) entry which is preliminary data.</text>
</comment>
<dbReference type="GO" id="GO:0071038">
    <property type="term" value="P:TRAMP-dependent tRNA surveillance pathway"/>
    <property type="evidence" value="ECO:0007669"/>
    <property type="project" value="TreeGrafter"/>
</dbReference>
<feature type="compositionally biased region" description="Basic residues" evidence="9">
    <location>
        <begin position="719"/>
        <end position="731"/>
    </location>
</feature>
<dbReference type="InterPro" id="IPR002121">
    <property type="entry name" value="HRDC_dom"/>
</dbReference>
<keyword evidence="7" id="KW-0539">Nucleus</keyword>
<dbReference type="Gene3D" id="1.10.150.80">
    <property type="entry name" value="HRDC domain"/>
    <property type="match status" value="1"/>
</dbReference>
<evidence type="ECO:0000256" key="4">
    <source>
        <dbReference type="ARBA" id="ARBA00022801"/>
    </source>
</evidence>
<dbReference type="GO" id="GO:0071044">
    <property type="term" value="P:histone mRNA catabolic process"/>
    <property type="evidence" value="ECO:0007669"/>
    <property type="project" value="TreeGrafter"/>
</dbReference>
<keyword evidence="2" id="KW-0698">rRNA processing</keyword>
<dbReference type="InterPro" id="IPR002562">
    <property type="entry name" value="3'-5'_exonuclease_dom"/>
</dbReference>
<protein>
    <submittedName>
        <fullName evidence="11">Ribonuclease H-like domain-containing protein</fullName>
    </submittedName>
</protein>
<dbReference type="InterPro" id="IPR012588">
    <property type="entry name" value="Exosome-assoc_fac_Rrp6_N"/>
</dbReference>
<dbReference type="PROSITE" id="PS50967">
    <property type="entry name" value="HRDC"/>
    <property type="match status" value="1"/>
</dbReference>
<dbReference type="GO" id="GO:0071051">
    <property type="term" value="P:poly(A)-dependent snoRNA 3'-end processing"/>
    <property type="evidence" value="ECO:0007669"/>
    <property type="project" value="TreeGrafter"/>
</dbReference>
<dbReference type="Pfam" id="PF00570">
    <property type="entry name" value="HRDC"/>
    <property type="match status" value="1"/>
</dbReference>
<evidence type="ECO:0000256" key="6">
    <source>
        <dbReference type="ARBA" id="ARBA00022839"/>
    </source>
</evidence>
<dbReference type="GO" id="GO:0071039">
    <property type="term" value="P:nuclear polyadenylation-dependent CUT catabolic process"/>
    <property type="evidence" value="ECO:0007669"/>
    <property type="project" value="TreeGrafter"/>
</dbReference>
<dbReference type="FunFam" id="3.30.420.10:FF:000059">
    <property type="entry name" value="Exosome complex exonuclease Rrp6"/>
    <property type="match status" value="1"/>
</dbReference>
<dbReference type="InterPro" id="IPR044876">
    <property type="entry name" value="HRDC_dom_sf"/>
</dbReference>
<sequence>MEQSQDFTALKDSVQTALVATTRSVNDLTNEDLQFQRTVSPAVASDLDEKSARLLGLANGLLKAAGQFTGQRVSALEDVDDVDFQWQGMMDVVDSLLYKIDTCLDDYTGLIKRKEAPTSELGRDPKRPKGALERSMKTANILKPQDKFEKKIDNFDSGPWKPLLTTKPHAQRSLDDSLVVFTDQEGKNQFKHPYETEILDLKFPQQVYEKATPQKYLPLDSATATWVDTWEGVLEMLDELKKATEIAIDLEHHDFRTYAGLLSLMQISTRDKDWIVDTLVPWRHKLEVLNEVFADPGIVKVLHGAYMDIIWMQRDLGLYIVGLFDTFHASDVLDYPSKGLSYLLKKFADFDADKKYQLADWRIRPLPEEMFYYAQCDTHFLLYVYDMLRNELVEASDRDDPEKDLIGKVLQKSQETALQRYENIIYDAATGLGVRGWSNQLLKTSAIYNSEQFAVYKALHQWRDHLARLKDESTNYIMGPRAFQQIVQVLPSDRKALWSCLGPNAMHLKSHIDGLFDVIQKAKAEGANGPSMLEYFRQGLVEAVQKPLKATTSTSIETEKLPSIEKLTLKRSQLFGDVPLSSRWDGTKKAPANDIIVYTYPKPVWGPVDAAPEKEEEADKTEAGATHQPVTDVAADQEFTLKGGRRRKSRDIASSPVGRGTQVEADSEMSVDDAAEKTDSRPSESSATTEASDSDYVTPDEKKRLERKAEKLAAAEAKKKARKARKKRKRAAMKEKADKEAGGSQEEEQPFDYSKAESVLHGSKTNGSGPAKGKGAKPFNPYGDKSGDAPKGARKLGLVKSGKTATFKK</sequence>
<dbReference type="GO" id="GO:0000166">
    <property type="term" value="F:nucleotide binding"/>
    <property type="evidence" value="ECO:0007669"/>
    <property type="project" value="InterPro"/>
</dbReference>
<reference evidence="11" key="1">
    <citation type="submission" date="2023-06" db="EMBL/GenBank/DDBJ databases">
        <title>Genome-scale phylogeny and comparative genomics of the fungal order Sordariales.</title>
        <authorList>
            <consortium name="Lawrence Berkeley National Laboratory"/>
            <person name="Hensen N."/>
            <person name="Bonometti L."/>
            <person name="Westerberg I."/>
            <person name="Brannstrom I.O."/>
            <person name="Guillou S."/>
            <person name="Cros-Aarteil S."/>
            <person name="Calhoun S."/>
            <person name="Haridas S."/>
            <person name="Kuo A."/>
            <person name="Mondo S."/>
            <person name="Pangilinan J."/>
            <person name="Riley R."/>
            <person name="Labutti K."/>
            <person name="Andreopoulos B."/>
            <person name="Lipzen A."/>
            <person name="Chen C."/>
            <person name="Yanf M."/>
            <person name="Daum C."/>
            <person name="Ng V."/>
            <person name="Clum A."/>
            <person name="Steindorff A."/>
            <person name="Ohm R."/>
            <person name="Martin F."/>
            <person name="Silar P."/>
            <person name="Natvig D."/>
            <person name="Lalanne C."/>
            <person name="Gautier V."/>
            <person name="Ament-Velasquez S.L."/>
            <person name="Kruys A."/>
            <person name="Hutchinson M.I."/>
            <person name="Powell A.J."/>
            <person name="Barry K."/>
            <person name="Miller A.N."/>
            <person name="Grigoriev I.V."/>
            <person name="Debuchy R."/>
            <person name="Gladieux P."/>
            <person name="Thoren M.H."/>
            <person name="Johannesson H."/>
        </authorList>
    </citation>
    <scope>NUCLEOTIDE SEQUENCE</scope>
    <source>
        <strain evidence="11">PSN4</strain>
    </source>
</reference>
<dbReference type="EMBL" id="MU839838">
    <property type="protein sequence ID" value="KAK1753090.1"/>
    <property type="molecule type" value="Genomic_DNA"/>
</dbReference>
<evidence type="ECO:0000256" key="5">
    <source>
        <dbReference type="ARBA" id="ARBA00022835"/>
    </source>
</evidence>
<dbReference type="GO" id="GO:0000175">
    <property type="term" value="F:3'-5'-RNA exonuclease activity"/>
    <property type="evidence" value="ECO:0007669"/>
    <property type="project" value="InterPro"/>
</dbReference>
<dbReference type="InterPro" id="IPR049559">
    <property type="entry name" value="Rrp6p-like_exo"/>
</dbReference>
<feature type="compositionally biased region" description="Low complexity" evidence="9">
    <location>
        <begin position="683"/>
        <end position="695"/>
    </location>
</feature>
<feature type="compositionally biased region" description="Basic and acidic residues" evidence="9">
    <location>
        <begin position="732"/>
        <end position="741"/>
    </location>
</feature>
<evidence type="ECO:0000313" key="12">
    <source>
        <dbReference type="Proteomes" id="UP001239445"/>
    </source>
</evidence>
<keyword evidence="5" id="KW-0271">Exosome</keyword>
<feature type="domain" description="HRDC" evidence="10">
    <location>
        <begin position="449"/>
        <end position="529"/>
    </location>
</feature>